<evidence type="ECO:0000313" key="1">
    <source>
        <dbReference type="EMBL" id="TFK34213.1"/>
    </source>
</evidence>
<dbReference type="AlphaFoldDB" id="A0A5C3LPK1"/>
<proteinExistence type="predicted"/>
<name>A0A5C3LPK1_9AGAR</name>
<dbReference type="Proteomes" id="UP000308652">
    <property type="component" value="Unassembled WGS sequence"/>
</dbReference>
<evidence type="ECO:0000313" key="2">
    <source>
        <dbReference type="Proteomes" id="UP000308652"/>
    </source>
</evidence>
<reference evidence="1 2" key="1">
    <citation type="journal article" date="2019" name="Nat. Ecol. Evol.">
        <title>Megaphylogeny resolves global patterns of mushroom evolution.</title>
        <authorList>
            <person name="Varga T."/>
            <person name="Krizsan K."/>
            <person name="Foldi C."/>
            <person name="Dima B."/>
            <person name="Sanchez-Garcia M."/>
            <person name="Sanchez-Ramirez S."/>
            <person name="Szollosi G.J."/>
            <person name="Szarkandi J.G."/>
            <person name="Papp V."/>
            <person name="Albert L."/>
            <person name="Andreopoulos W."/>
            <person name="Angelini C."/>
            <person name="Antonin V."/>
            <person name="Barry K.W."/>
            <person name="Bougher N.L."/>
            <person name="Buchanan P."/>
            <person name="Buyck B."/>
            <person name="Bense V."/>
            <person name="Catcheside P."/>
            <person name="Chovatia M."/>
            <person name="Cooper J."/>
            <person name="Damon W."/>
            <person name="Desjardin D."/>
            <person name="Finy P."/>
            <person name="Geml J."/>
            <person name="Haridas S."/>
            <person name="Hughes K."/>
            <person name="Justo A."/>
            <person name="Karasinski D."/>
            <person name="Kautmanova I."/>
            <person name="Kiss B."/>
            <person name="Kocsube S."/>
            <person name="Kotiranta H."/>
            <person name="LaButti K.M."/>
            <person name="Lechner B.E."/>
            <person name="Liimatainen K."/>
            <person name="Lipzen A."/>
            <person name="Lukacs Z."/>
            <person name="Mihaltcheva S."/>
            <person name="Morgado L.N."/>
            <person name="Niskanen T."/>
            <person name="Noordeloos M.E."/>
            <person name="Ohm R.A."/>
            <person name="Ortiz-Santana B."/>
            <person name="Ovrebo C."/>
            <person name="Racz N."/>
            <person name="Riley R."/>
            <person name="Savchenko A."/>
            <person name="Shiryaev A."/>
            <person name="Soop K."/>
            <person name="Spirin V."/>
            <person name="Szebenyi C."/>
            <person name="Tomsovsky M."/>
            <person name="Tulloss R.E."/>
            <person name="Uehling J."/>
            <person name="Grigoriev I.V."/>
            <person name="Vagvolgyi C."/>
            <person name="Papp T."/>
            <person name="Martin F.M."/>
            <person name="Miettinen O."/>
            <person name="Hibbett D.S."/>
            <person name="Nagy L.G."/>
        </authorList>
    </citation>
    <scope>NUCLEOTIDE SEQUENCE [LARGE SCALE GENOMIC DNA]</scope>
    <source>
        <strain evidence="1 2">CBS 166.37</strain>
    </source>
</reference>
<accession>A0A5C3LPK1</accession>
<dbReference type="EMBL" id="ML213635">
    <property type="protein sequence ID" value="TFK34213.1"/>
    <property type="molecule type" value="Genomic_DNA"/>
</dbReference>
<keyword evidence="2" id="KW-1185">Reference proteome</keyword>
<sequence length="83" mass="9731">MLGILRMQRRRSCLVSSRFLPSLSFSSTCFLQEFTLTLLLPQQSTRSMMKSHPRSLRYRAILQTSRSQLGLDNLHRRRADAYL</sequence>
<gene>
    <name evidence="1" type="ORF">BDQ12DRAFT_690095</name>
</gene>
<organism evidence="1 2">
    <name type="scientific">Crucibulum laeve</name>
    <dbReference type="NCBI Taxonomy" id="68775"/>
    <lineage>
        <taxon>Eukaryota</taxon>
        <taxon>Fungi</taxon>
        <taxon>Dikarya</taxon>
        <taxon>Basidiomycota</taxon>
        <taxon>Agaricomycotina</taxon>
        <taxon>Agaricomycetes</taxon>
        <taxon>Agaricomycetidae</taxon>
        <taxon>Agaricales</taxon>
        <taxon>Agaricineae</taxon>
        <taxon>Nidulariaceae</taxon>
        <taxon>Crucibulum</taxon>
    </lineage>
</organism>
<protein>
    <submittedName>
        <fullName evidence="1">Uncharacterized protein</fullName>
    </submittedName>
</protein>